<reference evidence="1" key="1">
    <citation type="submission" date="2023-03" db="EMBL/GenBank/DDBJ databases">
        <title>Massive genome expansion in bonnet fungi (Mycena s.s.) driven by repeated elements and novel gene families across ecological guilds.</title>
        <authorList>
            <consortium name="Lawrence Berkeley National Laboratory"/>
            <person name="Harder C.B."/>
            <person name="Miyauchi S."/>
            <person name="Viragh M."/>
            <person name="Kuo A."/>
            <person name="Thoen E."/>
            <person name="Andreopoulos B."/>
            <person name="Lu D."/>
            <person name="Skrede I."/>
            <person name="Drula E."/>
            <person name="Henrissat B."/>
            <person name="Morin E."/>
            <person name="Kohler A."/>
            <person name="Barry K."/>
            <person name="LaButti K."/>
            <person name="Morin E."/>
            <person name="Salamov A."/>
            <person name="Lipzen A."/>
            <person name="Mereny Z."/>
            <person name="Hegedus B."/>
            <person name="Baldrian P."/>
            <person name="Stursova M."/>
            <person name="Weitz H."/>
            <person name="Taylor A."/>
            <person name="Grigoriev I.V."/>
            <person name="Nagy L.G."/>
            <person name="Martin F."/>
            <person name="Kauserud H."/>
        </authorList>
    </citation>
    <scope>NUCLEOTIDE SEQUENCE</scope>
    <source>
        <strain evidence="1">CBHHK188m</strain>
    </source>
</reference>
<dbReference type="Proteomes" id="UP001215280">
    <property type="component" value="Unassembled WGS sequence"/>
</dbReference>
<keyword evidence="2" id="KW-1185">Reference proteome</keyword>
<protein>
    <submittedName>
        <fullName evidence="1">Uncharacterized protein</fullName>
    </submittedName>
</protein>
<evidence type="ECO:0000313" key="1">
    <source>
        <dbReference type="EMBL" id="KAJ7721258.1"/>
    </source>
</evidence>
<dbReference type="EMBL" id="JARJLG010000270">
    <property type="protein sequence ID" value="KAJ7721258.1"/>
    <property type="molecule type" value="Genomic_DNA"/>
</dbReference>
<sequence length="208" mass="23240">MATSVRCVSPFAETEKPPPPVVLLLSQTDLDMHTSTVIHEDLEYHVPSAKKTVVFAPASALEHTYPPAPIMEVPITAPKMLTRKIIENHAEWKTTIHNLVDRLLDTTKALSDQKDVLLQQLFKEAAVMHPVLRNYDSDWATRCIVQARLKATAASASAQANKVTVTEMDHVVNKRHTRSCSKVSFLENPFIDYSHIYSLAVIAIIFLS</sequence>
<proteinExistence type="predicted"/>
<name>A0AAD7HJ62_9AGAR</name>
<organism evidence="1 2">
    <name type="scientific">Mycena maculata</name>
    <dbReference type="NCBI Taxonomy" id="230809"/>
    <lineage>
        <taxon>Eukaryota</taxon>
        <taxon>Fungi</taxon>
        <taxon>Dikarya</taxon>
        <taxon>Basidiomycota</taxon>
        <taxon>Agaricomycotina</taxon>
        <taxon>Agaricomycetes</taxon>
        <taxon>Agaricomycetidae</taxon>
        <taxon>Agaricales</taxon>
        <taxon>Marasmiineae</taxon>
        <taxon>Mycenaceae</taxon>
        <taxon>Mycena</taxon>
    </lineage>
</organism>
<dbReference type="AlphaFoldDB" id="A0AAD7HJ62"/>
<evidence type="ECO:0000313" key="2">
    <source>
        <dbReference type="Proteomes" id="UP001215280"/>
    </source>
</evidence>
<gene>
    <name evidence="1" type="ORF">DFH07DRAFT_784175</name>
</gene>
<accession>A0AAD7HJ62</accession>
<comment type="caution">
    <text evidence="1">The sequence shown here is derived from an EMBL/GenBank/DDBJ whole genome shotgun (WGS) entry which is preliminary data.</text>
</comment>